<dbReference type="Proteomes" id="UP001215712">
    <property type="component" value="Unassembled WGS sequence"/>
</dbReference>
<organism evidence="1 2">
    <name type="scientific">Penicillium malachiteum</name>
    <dbReference type="NCBI Taxonomy" id="1324776"/>
    <lineage>
        <taxon>Eukaryota</taxon>
        <taxon>Fungi</taxon>
        <taxon>Dikarya</taxon>
        <taxon>Ascomycota</taxon>
        <taxon>Pezizomycotina</taxon>
        <taxon>Eurotiomycetes</taxon>
        <taxon>Eurotiomycetidae</taxon>
        <taxon>Eurotiales</taxon>
        <taxon>Aspergillaceae</taxon>
        <taxon>Penicillium</taxon>
    </lineage>
</organism>
<name>A0AAD6HQ61_9EURO</name>
<accession>A0AAD6HQ61</accession>
<evidence type="ECO:0000313" key="1">
    <source>
        <dbReference type="EMBL" id="KAJ5732227.1"/>
    </source>
</evidence>
<evidence type="ECO:0000313" key="2">
    <source>
        <dbReference type="Proteomes" id="UP001215712"/>
    </source>
</evidence>
<comment type="caution">
    <text evidence="1">The sequence shown here is derived from an EMBL/GenBank/DDBJ whole genome shotgun (WGS) entry which is preliminary data.</text>
</comment>
<dbReference type="AlphaFoldDB" id="A0AAD6HQ61"/>
<sequence length="261" mass="28288">MSLTTITTTTTQLDPKEVHTSLSASSSSTLCTLHDSDSFYPSRILNINARGIRAFRLPLPSSQTEISITNVDGSTSYTSTRARRWSGNSVLSHPKRGNLIRTDYFFGPNRDPVLCLLQTSSVLAEQVKITGKWTSRSARFSMSTDTTYEWSYAKEKSVEGKKSNLIILRALSSSDSEEKGKDSGDGRRVAQLVRSADTRTPGTSKCAAGNGGELQIDDSALQALQLDECVVVATCLVMLKREIDRRRVIQTAVIGGAGGGS</sequence>
<dbReference type="EMBL" id="JAQJAN010000004">
    <property type="protein sequence ID" value="KAJ5732227.1"/>
    <property type="molecule type" value="Genomic_DNA"/>
</dbReference>
<protein>
    <submittedName>
        <fullName evidence="1">Uncharacterized protein</fullName>
    </submittedName>
</protein>
<keyword evidence="2" id="KW-1185">Reference proteome</keyword>
<reference evidence="1" key="2">
    <citation type="submission" date="2023-01" db="EMBL/GenBank/DDBJ databases">
        <authorList>
            <person name="Petersen C."/>
        </authorList>
    </citation>
    <scope>NUCLEOTIDE SEQUENCE</scope>
    <source>
        <strain evidence="1">IBT 17514</strain>
    </source>
</reference>
<proteinExistence type="predicted"/>
<reference evidence="1" key="1">
    <citation type="journal article" date="2023" name="IMA Fungus">
        <title>Comparative genomic study of the Penicillium genus elucidates a diverse pangenome and 15 lateral gene transfer events.</title>
        <authorList>
            <person name="Petersen C."/>
            <person name="Sorensen T."/>
            <person name="Nielsen M.R."/>
            <person name="Sondergaard T.E."/>
            <person name="Sorensen J.L."/>
            <person name="Fitzpatrick D.A."/>
            <person name="Frisvad J.C."/>
            <person name="Nielsen K.L."/>
        </authorList>
    </citation>
    <scope>NUCLEOTIDE SEQUENCE</scope>
    <source>
        <strain evidence="1">IBT 17514</strain>
    </source>
</reference>
<gene>
    <name evidence="1" type="ORF">N7493_003708</name>
</gene>